<evidence type="ECO:0000256" key="3">
    <source>
        <dbReference type="ARBA" id="ARBA00023180"/>
    </source>
</evidence>
<evidence type="ECO:0000256" key="1">
    <source>
        <dbReference type="ARBA" id="ARBA00008455"/>
    </source>
</evidence>
<dbReference type="Proteomes" id="UP000244803">
    <property type="component" value="Chromosome 3"/>
</dbReference>
<dbReference type="OrthoDB" id="190265at2759"/>
<keyword evidence="2" id="KW-0865">Zymogen</keyword>
<dbReference type="InterPro" id="IPR000668">
    <property type="entry name" value="Peptidase_C1A_C"/>
</dbReference>
<dbReference type="InterPro" id="IPR013128">
    <property type="entry name" value="Peptidase_C1A"/>
</dbReference>
<dbReference type="InterPro" id="IPR038765">
    <property type="entry name" value="Papain-like_cys_pep_sf"/>
</dbReference>
<keyword evidence="4" id="KW-1133">Transmembrane helix</keyword>
<feature type="domain" description="Cathepsin propeptide inhibitor" evidence="6">
    <location>
        <begin position="120"/>
        <end position="175"/>
    </location>
</feature>
<dbReference type="InterPro" id="IPR013201">
    <property type="entry name" value="Prot_inhib_I29"/>
</dbReference>
<accession>A0A976QS70</accession>
<evidence type="ECO:0000313" key="8">
    <source>
        <dbReference type="Proteomes" id="UP000244803"/>
    </source>
</evidence>
<dbReference type="EMBL" id="CP056066">
    <property type="protein sequence ID" value="UKJ88996.1"/>
    <property type="molecule type" value="Genomic_DNA"/>
</dbReference>
<reference evidence="7" key="1">
    <citation type="submission" date="2022-07" db="EMBL/GenBank/DDBJ databases">
        <title>Evaluation of T. orientalis genome assembly methods using nanopore sequencing and analysis of variation between genomes.</title>
        <authorList>
            <person name="Yam J."/>
            <person name="Micallef M.L."/>
            <person name="Liu M."/>
            <person name="Djordjevic S.P."/>
            <person name="Bogema D.R."/>
            <person name="Jenkins C."/>
        </authorList>
    </citation>
    <scope>NUCLEOTIDE SEQUENCE</scope>
    <source>
        <strain evidence="7">Fish Creek</strain>
    </source>
</reference>
<evidence type="ECO:0000259" key="5">
    <source>
        <dbReference type="SMART" id="SM00645"/>
    </source>
</evidence>
<proteinExistence type="inferred from homology"/>
<keyword evidence="3" id="KW-0325">Glycoprotein</keyword>
<keyword evidence="4" id="KW-0812">Transmembrane</keyword>
<protein>
    <recommendedName>
        <fullName evidence="9">Cysteine protease TacP</fullName>
    </recommendedName>
</protein>
<feature type="domain" description="Peptidase C1A papain C-terminal" evidence="5">
    <location>
        <begin position="225"/>
        <end position="436"/>
    </location>
</feature>
<evidence type="ECO:0000313" key="7">
    <source>
        <dbReference type="EMBL" id="UKJ88996.1"/>
    </source>
</evidence>
<comment type="similarity">
    <text evidence="1">Belongs to the peptidase C1 family.</text>
</comment>
<dbReference type="Pfam" id="PF00112">
    <property type="entry name" value="Peptidase_C1"/>
    <property type="match status" value="1"/>
</dbReference>
<dbReference type="PANTHER" id="PTHR12411">
    <property type="entry name" value="CYSTEINE PROTEASE FAMILY C1-RELATED"/>
    <property type="match status" value="1"/>
</dbReference>
<dbReference type="GO" id="GO:0006508">
    <property type="term" value="P:proteolysis"/>
    <property type="evidence" value="ECO:0007669"/>
    <property type="project" value="InterPro"/>
</dbReference>
<dbReference type="SMART" id="SM00645">
    <property type="entry name" value="Pept_C1"/>
    <property type="match status" value="1"/>
</dbReference>
<dbReference type="SUPFAM" id="SSF54001">
    <property type="entry name" value="Cysteine proteinases"/>
    <property type="match status" value="1"/>
</dbReference>
<evidence type="ECO:0008006" key="9">
    <source>
        <dbReference type="Google" id="ProtNLM"/>
    </source>
</evidence>
<evidence type="ECO:0000256" key="2">
    <source>
        <dbReference type="ARBA" id="ARBA00023145"/>
    </source>
</evidence>
<organism evidence="7 8">
    <name type="scientific">Theileria orientalis</name>
    <dbReference type="NCBI Taxonomy" id="68886"/>
    <lineage>
        <taxon>Eukaryota</taxon>
        <taxon>Sar</taxon>
        <taxon>Alveolata</taxon>
        <taxon>Apicomplexa</taxon>
        <taxon>Aconoidasida</taxon>
        <taxon>Piroplasmida</taxon>
        <taxon>Theileriidae</taxon>
        <taxon>Theileria</taxon>
    </lineage>
</organism>
<evidence type="ECO:0000259" key="6">
    <source>
        <dbReference type="SMART" id="SM00848"/>
    </source>
</evidence>
<dbReference type="Pfam" id="PF08246">
    <property type="entry name" value="Inhibitor_I29"/>
    <property type="match status" value="1"/>
</dbReference>
<dbReference type="Gene3D" id="3.90.70.10">
    <property type="entry name" value="Cysteine proteinases"/>
    <property type="match status" value="1"/>
</dbReference>
<dbReference type="InterPro" id="IPR039417">
    <property type="entry name" value="Peptidase_C1A_papain-like"/>
</dbReference>
<evidence type="ECO:0000256" key="4">
    <source>
        <dbReference type="SAM" id="Phobius"/>
    </source>
</evidence>
<sequence length="438" mass="50416">MLISQLLLGIKPRVTHRPEEKVESRDVSCSRKPLSSDDISLLATVVLSFLVGVSVLSYFVVTKYKALSEFKSSLSDHLTRNFPDLEMNKHDMYFEELTHLFRSDLISNDPKLELEVYMEFESFNTKYHRVYKYDKDRLERFVNFRDSYIEVKEQKANKLYTKGINKFSDMSEKEFYQMFPSIRIPKSEKLPPSNHILNLMDNLTYIKNLQLAKRSMEEIDVTNLTAENLDWRRANCVKPVKYQGNCSSGWALATVDCIESFYMAHYDRKHKLSVQQVLDCDDFSFGCTGGSPKSAFSYVKKHGLVFEEDFTYIGANGPCYIPETKYDRIRIESFYIFKGKDIFNKSLLVSPTVVFLGVTPELASYKSGIYTGSCADESNSTVLLVGEGYDEELKARYWIIKTSWGVDWGEDGYIRLERTGIGSDKCGVLNVGFHPFAH</sequence>
<feature type="transmembrane region" description="Helical" evidence="4">
    <location>
        <begin position="39"/>
        <end position="61"/>
    </location>
</feature>
<dbReference type="GO" id="GO:0008234">
    <property type="term" value="F:cysteine-type peptidase activity"/>
    <property type="evidence" value="ECO:0007669"/>
    <property type="project" value="InterPro"/>
</dbReference>
<name>A0A976QS70_THEOR</name>
<dbReference type="CDD" id="cd02248">
    <property type="entry name" value="Peptidase_C1A"/>
    <property type="match status" value="1"/>
</dbReference>
<keyword evidence="4" id="KW-0472">Membrane</keyword>
<gene>
    <name evidence="7" type="ORF">MACJ_002242</name>
</gene>
<dbReference type="SMART" id="SM00848">
    <property type="entry name" value="Inhibitor_I29"/>
    <property type="match status" value="1"/>
</dbReference>
<dbReference type="AlphaFoldDB" id="A0A976QS70"/>